<dbReference type="InterPro" id="IPR001608">
    <property type="entry name" value="Ala_racemase_N"/>
</dbReference>
<dbReference type="GO" id="GO:0005829">
    <property type="term" value="C:cytosol"/>
    <property type="evidence" value="ECO:0007669"/>
    <property type="project" value="TreeGrafter"/>
</dbReference>
<feature type="binding site" evidence="7 9">
    <location>
        <position position="146"/>
    </location>
    <ligand>
        <name>substrate</name>
    </ligand>
</feature>
<dbReference type="SUPFAM" id="SSF51419">
    <property type="entry name" value="PLP-binding barrel"/>
    <property type="match status" value="1"/>
</dbReference>
<evidence type="ECO:0000313" key="11">
    <source>
        <dbReference type="EMBL" id="SMH43911.1"/>
    </source>
</evidence>
<dbReference type="InterPro" id="IPR011079">
    <property type="entry name" value="Ala_racemase_C"/>
</dbReference>
<dbReference type="EC" id="5.1.1.1" evidence="4 7"/>
<dbReference type="Pfam" id="PF01168">
    <property type="entry name" value="Ala_racemase_N"/>
    <property type="match status" value="1"/>
</dbReference>
<dbReference type="CDD" id="cd00430">
    <property type="entry name" value="PLPDE_III_AR"/>
    <property type="match status" value="1"/>
</dbReference>
<feature type="active site" description="Proton acceptor; specific for D-alanine" evidence="7">
    <location>
        <position position="47"/>
    </location>
</feature>
<evidence type="ECO:0000256" key="1">
    <source>
        <dbReference type="ARBA" id="ARBA00000316"/>
    </source>
</evidence>
<evidence type="ECO:0000256" key="6">
    <source>
        <dbReference type="ARBA" id="ARBA00023235"/>
    </source>
</evidence>
<feature type="binding site" evidence="7 9">
    <location>
        <position position="327"/>
    </location>
    <ligand>
        <name>substrate</name>
    </ligand>
</feature>
<dbReference type="EMBL" id="FXBL01000004">
    <property type="protein sequence ID" value="SMH43911.1"/>
    <property type="molecule type" value="Genomic_DNA"/>
</dbReference>
<evidence type="ECO:0000259" key="10">
    <source>
        <dbReference type="SMART" id="SM01005"/>
    </source>
</evidence>
<dbReference type="InterPro" id="IPR009006">
    <property type="entry name" value="Ala_racemase/Decarboxylase_C"/>
</dbReference>
<feature type="active site" description="Proton acceptor; specific for L-alanine" evidence="7">
    <location>
        <position position="268"/>
    </location>
</feature>
<evidence type="ECO:0000256" key="7">
    <source>
        <dbReference type="HAMAP-Rule" id="MF_01201"/>
    </source>
</evidence>
<comment type="cofactor">
    <cofactor evidence="2 7 8">
        <name>pyridoxal 5'-phosphate</name>
        <dbReference type="ChEBI" id="CHEBI:597326"/>
    </cofactor>
</comment>
<comment type="similarity">
    <text evidence="3 7">Belongs to the alanine racemase family.</text>
</comment>
<accession>A0A1X7P011</accession>
<sequence>MSESHHAAGSDIRFAGGSLTIDLDALKANYAALAKICEPALTAGVVKGDAYGLGIDRVVPALAEAGCTRYFVALPEEGAAVRAAAPDATVYVLNGLFSEESGSLYVENRLIPVLNSPVDVRLWEVISGVSGERLPCAVHVDTGMNRLGLTVAEALSFAEENSLTRAVEPILVMSHLACADQPAHPLNRRQLESYQTVAAAFPGIESSLANSPGVLLGAEYHFSLTRPGIAVYGGALVSGSASPMRPVVTAEARIVQVRHARAGETVGYGASQTLARDTTIAIAAIGYADGYPRSSSAAGIPLRQNGGPGGHGFIQGRRVPILGRVTMDLTMFDVTDLGPDMVAKGDFIELFGPNLPIDEAAEAAGTISYELLTSLGRRYHRRYVGG</sequence>
<evidence type="ECO:0000313" key="12">
    <source>
        <dbReference type="Proteomes" id="UP000193083"/>
    </source>
</evidence>
<dbReference type="SUPFAM" id="SSF50621">
    <property type="entry name" value="Alanine racemase C-terminal domain-like"/>
    <property type="match status" value="1"/>
</dbReference>
<dbReference type="PANTHER" id="PTHR30511">
    <property type="entry name" value="ALANINE RACEMASE"/>
    <property type="match status" value="1"/>
</dbReference>
<evidence type="ECO:0000256" key="4">
    <source>
        <dbReference type="ARBA" id="ARBA00013089"/>
    </source>
</evidence>
<dbReference type="GO" id="GO:0008784">
    <property type="term" value="F:alanine racemase activity"/>
    <property type="evidence" value="ECO:0007669"/>
    <property type="project" value="UniProtKB-UniRule"/>
</dbReference>
<dbReference type="GO" id="GO:0030170">
    <property type="term" value="F:pyridoxal phosphate binding"/>
    <property type="evidence" value="ECO:0007669"/>
    <property type="project" value="UniProtKB-UniRule"/>
</dbReference>
<dbReference type="Gene3D" id="2.40.37.10">
    <property type="entry name" value="Lyase, Ornithine Decarboxylase, Chain A, domain 1"/>
    <property type="match status" value="1"/>
</dbReference>
<keyword evidence="12" id="KW-1185">Reference proteome</keyword>
<dbReference type="PRINTS" id="PR00992">
    <property type="entry name" value="ALARACEMASE"/>
</dbReference>
<proteinExistence type="inferred from homology"/>
<dbReference type="Proteomes" id="UP000193083">
    <property type="component" value="Unassembled WGS sequence"/>
</dbReference>
<gene>
    <name evidence="11" type="ORF">SAMN02982922_2981</name>
</gene>
<feature type="modified residue" description="N6-(pyridoxal phosphate)lysine" evidence="7 8">
    <location>
        <position position="47"/>
    </location>
</feature>
<protein>
    <recommendedName>
        <fullName evidence="4 7">Alanine racemase</fullName>
        <ecNumber evidence="4 7">5.1.1.1</ecNumber>
    </recommendedName>
</protein>
<dbReference type="PANTHER" id="PTHR30511:SF0">
    <property type="entry name" value="ALANINE RACEMASE, CATABOLIC-RELATED"/>
    <property type="match status" value="1"/>
</dbReference>
<dbReference type="RefSeq" id="WP_085464870.1">
    <property type="nucleotide sequence ID" value="NZ_FXBL01000004.1"/>
</dbReference>
<comment type="function">
    <text evidence="7">Catalyzes the interconversion of L-alanine and D-alanine. May also act on other amino acids.</text>
</comment>
<evidence type="ECO:0000256" key="8">
    <source>
        <dbReference type="PIRSR" id="PIRSR600821-50"/>
    </source>
</evidence>
<evidence type="ECO:0000256" key="5">
    <source>
        <dbReference type="ARBA" id="ARBA00022898"/>
    </source>
</evidence>
<organism evidence="11 12">
    <name type="scientific">Mesorhizobium australicum</name>
    <dbReference type="NCBI Taxonomy" id="536018"/>
    <lineage>
        <taxon>Bacteria</taxon>
        <taxon>Pseudomonadati</taxon>
        <taxon>Pseudomonadota</taxon>
        <taxon>Alphaproteobacteria</taxon>
        <taxon>Hyphomicrobiales</taxon>
        <taxon>Phyllobacteriaceae</taxon>
        <taxon>Mesorhizobium</taxon>
    </lineage>
</organism>
<comment type="pathway">
    <text evidence="7">Amino-acid biosynthesis; D-alanine biosynthesis; D-alanine from L-alanine: step 1/1.</text>
</comment>
<name>A0A1X7P011_9HYPH</name>
<dbReference type="Gene3D" id="3.20.20.10">
    <property type="entry name" value="Alanine racemase"/>
    <property type="match status" value="1"/>
</dbReference>
<dbReference type="PROSITE" id="PS00395">
    <property type="entry name" value="ALANINE_RACEMASE"/>
    <property type="match status" value="1"/>
</dbReference>
<dbReference type="InterPro" id="IPR020622">
    <property type="entry name" value="Ala_racemase_pyridoxalP-BS"/>
</dbReference>
<dbReference type="HAMAP" id="MF_01201">
    <property type="entry name" value="Ala_racemase"/>
    <property type="match status" value="1"/>
</dbReference>
<dbReference type="UniPathway" id="UPA00042">
    <property type="reaction ID" value="UER00497"/>
</dbReference>
<evidence type="ECO:0000256" key="9">
    <source>
        <dbReference type="PIRSR" id="PIRSR600821-52"/>
    </source>
</evidence>
<dbReference type="InterPro" id="IPR029066">
    <property type="entry name" value="PLP-binding_barrel"/>
</dbReference>
<reference evidence="12" key="1">
    <citation type="submission" date="2017-04" db="EMBL/GenBank/DDBJ databases">
        <authorList>
            <person name="Varghese N."/>
            <person name="Submissions S."/>
        </authorList>
    </citation>
    <scope>NUCLEOTIDE SEQUENCE [LARGE SCALE GENOMIC DNA]</scope>
    <source>
        <strain evidence="12">B5P</strain>
    </source>
</reference>
<keyword evidence="5 7" id="KW-0663">Pyridoxal phosphate</keyword>
<dbReference type="Pfam" id="PF00842">
    <property type="entry name" value="Ala_racemase_C"/>
    <property type="match status" value="1"/>
</dbReference>
<dbReference type="NCBIfam" id="TIGR00492">
    <property type="entry name" value="alr"/>
    <property type="match status" value="1"/>
</dbReference>
<feature type="domain" description="Alanine racemase C-terminal" evidence="10">
    <location>
        <begin position="247"/>
        <end position="384"/>
    </location>
</feature>
<dbReference type="GO" id="GO:0030632">
    <property type="term" value="P:D-alanine biosynthetic process"/>
    <property type="evidence" value="ECO:0007669"/>
    <property type="project" value="UniProtKB-UniRule"/>
</dbReference>
<dbReference type="InterPro" id="IPR000821">
    <property type="entry name" value="Ala_racemase"/>
</dbReference>
<comment type="catalytic activity">
    <reaction evidence="1 7">
        <text>L-alanine = D-alanine</text>
        <dbReference type="Rhea" id="RHEA:20249"/>
        <dbReference type="ChEBI" id="CHEBI:57416"/>
        <dbReference type="ChEBI" id="CHEBI:57972"/>
        <dbReference type="EC" id="5.1.1.1"/>
    </reaction>
</comment>
<evidence type="ECO:0000256" key="2">
    <source>
        <dbReference type="ARBA" id="ARBA00001933"/>
    </source>
</evidence>
<dbReference type="AlphaFoldDB" id="A0A1X7P011"/>
<dbReference type="SMART" id="SM01005">
    <property type="entry name" value="Ala_racemase_C"/>
    <property type="match status" value="1"/>
</dbReference>
<evidence type="ECO:0000256" key="3">
    <source>
        <dbReference type="ARBA" id="ARBA00007880"/>
    </source>
</evidence>
<keyword evidence="6 7" id="KW-0413">Isomerase</keyword>